<feature type="domain" description="Fatty acid hydroxylase" evidence="6">
    <location>
        <begin position="135"/>
        <end position="267"/>
    </location>
</feature>
<dbReference type="InterPro" id="IPR050307">
    <property type="entry name" value="Sterol_Desaturase_Related"/>
</dbReference>
<evidence type="ECO:0000313" key="7">
    <source>
        <dbReference type="EMBL" id="EFC50510.1"/>
    </source>
</evidence>
<dbReference type="GO" id="GO:0016491">
    <property type="term" value="F:oxidoreductase activity"/>
    <property type="evidence" value="ECO:0007669"/>
    <property type="project" value="InterPro"/>
</dbReference>
<dbReference type="STRING" id="5762.D2UYP0"/>
<sequence>MALNNNHTSGVPEWVGNVDLNNMGLDQQFYYLIRSNFSELEITTTVSIFYIFFLYTILSLPWYFIKVFKPSFLYKYKLQQKEEEKQTDWGCILQLVINHLLILPMLYMGYPVLKWVGVSYDLALPSWWDMLARSMIFLVVEDAWFYWVHRFMHTDFGYNYIHKIHHEYQTPIGYCSSYASCVEFIILGIGSFIGPFLFGCPHIMSWWVWMTVRQIEAIDCHTGFHFPWSLCNFLPFYCGPIHHDHHHKTYNGNYASTFTWWDWMCGTDKGYRLWLEKQKKKQEKKVE</sequence>
<dbReference type="FunCoup" id="D2UYP0">
    <property type="interactions" value="137"/>
</dbReference>
<evidence type="ECO:0000259" key="6">
    <source>
        <dbReference type="Pfam" id="PF04116"/>
    </source>
</evidence>
<dbReference type="Proteomes" id="UP000006671">
    <property type="component" value="Unassembled WGS sequence"/>
</dbReference>
<name>D2UYP0_NAEGR</name>
<reference evidence="7 8" key="1">
    <citation type="journal article" date="2010" name="Cell">
        <title>The genome of Naegleria gruberi illuminates early eukaryotic versatility.</title>
        <authorList>
            <person name="Fritz-Laylin L.K."/>
            <person name="Prochnik S.E."/>
            <person name="Ginger M.L."/>
            <person name="Dacks J.B."/>
            <person name="Carpenter M.L."/>
            <person name="Field M.C."/>
            <person name="Kuo A."/>
            <person name="Paredez A."/>
            <person name="Chapman J."/>
            <person name="Pham J."/>
            <person name="Shu S."/>
            <person name="Neupane R."/>
            <person name="Cipriano M."/>
            <person name="Mancuso J."/>
            <person name="Tu H."/>
            <person name="Salamov A."/>
            <person name="Lindquist E."/>
            <person name="Shapiro H."/>
            <person name="Lucas S."/>
            <person name="Grigoriev I.V."/>
            <person name="Cande W.Z."/>
            <person name="Fulton C."/>
            <person name="Rokhsar D.S."/>
            <person name="Dawson S.C."/>
        </authorList>
    </citation>
    <scope>NUCLEOTIDE SEQUENCE [LARGE SCALE GENOMIC DNA]</scope>
    <source>
        <strain evidence="7 8">NEG-M</strain>
    </source>
</reference>
<evidence type="ECO:0000256" key="3">
    <source>
        <dbReference type="ARBA" id="ARBA00022989"/>
    </source>
</evidence>
<proteinExistence type="predicted"/>
<dbReference type="GO" id="GO:0008610">
    <property type="term" value="P:lipid biosynthetic process"/>
    <property type="evidence" value="ECO:0007669"/>
    <property type="project" value="InterPro"/>
</dbReference>
<accession>D2UYP0</accession>
<dbReference type="GeneID" id="8863975"/>
<organism evidence="8">
    <name type="scientific">Naegleria gruberi</name>
    <name type="common">Amoeba</name>
    <dbReference type="NCBI Taxonomy" id="5762"/>
    <lineage>
        <taxon>Eukaryota</taxon>
        <taxon>Discoba</taxon>
        <taxon>Heterolobosea</taxon>
        <taxon>Tetramitia</taxon>
        <taxon>Eutetramitia</taxon>
        <taxon>Vahlkampfiidae</taxon>
        <taxon>Naegleria</taxon>
    </lineage>
</organism>
<dbReference type="InParanoid" id="D2UYP0"/>
<evidence type="ECO:0000256" key="2">
    <source>
        <dbReference type="ARBA" id="ARBA00022692"/>
    </source>
</evidence>
<keyword evidence="8" id="KW-1185">Reference proteome</keyword>
<dbReference type="GO" id="GO:0005506">
    <property type="term" value="F:iron ion binding"/>
    <property type="evidence" value="ECO:0007669"/>
    <property type="project" value="InterPro"/>
</dbReference>
<dbReference type="AlphaFoldDB" id="D2UYP0"/>
<dbReference type="PANTHER" id="PTHR11863">
    <property type="entry name" value="STEROL DESATURASE"/>
    <property type="match status" value="1"/>
</dbReference>
<keyword evidence="2 5" id="KW-0812">Transmembrane</keyword>
<keyword evidence="4 5" id="KW-0472">Membrane</keyword>
<dbReference type="GO" id="GO:0016020">
    <property type="term" value="C:membrane"/>
    <property type="evidence" value="ECO:0007669"/>
    <property type="project" value="UniProtKB-SubCell"/>
</dbReference>
<dbReference type="EMBL" id="GG738845">
    <property type="protein sequence ID" value="EFC50510.1"/>
    <property type="molecule type" value="Genomic_DNA"/>
</dbReference>
<dbReference type="VEuPathDB" id="AmoebaDB:NAEGRDRAFT_61537"/>
<dbReference type="OrthoDB" id="1658724at2759"/>
<dbReference type="KEGG" id="ngr:NAEGRDRAFT_61537"/>
<keyword evidence="3 5" id="KW-1133">Transmembrane helix</keyword>
<feature type="transmembrane region" description="Helical" evidence="5">
    <location>
        <begin position="48"/>
        <end position="68"/>
    </location>
</feature>
<protein>
    <submittedName>
        <fullName evidence="7">C-4 sterol methyl oxidase</fullName>
    </submittedName>
</protein>
<feature type="transmembrane region" description="Helical" evidence="5">
    <location>
        <begin position="130"/>
        <end position="148"/>
    </location>
</feature>
<evidence type="ECO:0000256" key="5">
    <source>
        <dbReference type="SAM" id="Phobius"/>
    </source>
</evidence>
<dbReference type="RefSeq" id="XP_002683254.1">
    <property type="nucleotide sequence ID" value="XM_002683208.1"/>
</dbReference>
<evidence type="ECO:0000256" key="4">
    <source>
        <dbReference type="ARBA" id="ARBA00023136"/>
    </source>
</evidence>
<comment type="subcellular location">
    <subcellularLocation>
        <location evidence="1">Membrane</location>
    </subcellularLocation>
</comment>
<dbReference type="eggNOG" id="KOG0873">
    <property type="taxonomic scope" value="Eukaryota"/>
</dbReference>
<dbReference type="Pfam" id="PF04116">
    <property type="entry name" value="FA_hydroxylase"/>
    <property type="match status" value="1"/>
</dbReference>
<evidence type="ECO:0000313" key="8">
    <source>
        <dbReference type="Proteomes" id="UP000006671"/>
    </source>
</evidence>
<dbReference type="InterPro" id="IPR006694">
    <property type="entry name" value="Fatty_acid_hydroxylase"/>
</dbReference>
<feature type="transmembrane region" description="Helical" evidence="5">
    <location>
        <begin position="184"/>
        <end position="209"/>
    </location>
</feature>
<evidence type="ECO:0000256" key="1">
    <source>
        <dbReference type="ARBA" id="ARBA00004370"/>
    </source>
</evidence>
<feature type="transmembrane region" description="Helical" evidence="5">
    <location>
        <begin position="89"/>
        <end position="110"/>
    </location>
</feature>
<gene>
    <name evidence="7" type="ORF">NAEGRDRAFT_61537</name>
</gene>